<gene>
    <name evidence="2" type="ORF">FCS21_13170</name>
</gene>
<evidence type="ECO:0000256" key="1">
    <source>
        <dbReference type="SAM" id="Phobius"/>
    </source>
</evidence>
<protein>
    <recommendedName>
        <fullName evidence="4">DUF5683 domain-containing protein</fullName>
    </recommendedName>
</protein>
<evidence type="ECO:0000313" key="3">
    <source>
        <dbReference type="Proteomes" id="UP000307702"/>
    </source>
</evidence>
<sequence length="117" mass="12900">MKKTIQVTLLSLLVFPGVGHLALKKYVLALGFFASFAYLLLSLINEISDKIHPLYTQILSGKVAIELSAIRQALIEQGALENAHLTTLSYLLVAIWLVAAVDAYRIANNKINHLVDK</sequence>
<dbReference type="Proteomes" id="UP000307702">
    <property type="component" value="Unassembled WGS sequence"/>
</dbReference>
<feature type="transmembrane region" description="Helical" evidence="1">
    <location>
        <begin position="26"/>
        <end position="44"/>
    </location>
</feature>
<dbReference type="EMBL" id="SZVP01000014">
    <property type="protein sequence ID" value="TMM43320.1"/>
    <property type="molecule type" value="Genomic_DNA"/>
</dbReference>
<keyword evidence="1" id="KW-1133">Transmembrane helix</keyword>
<keyword evidence="1" id="KW-0472">Membrane</keyword>
<organism evidence="2 3">
    <name type="scientific">Colwellia ponticola</name>
    <dbReference type="NCBI Taxonomy" id="2304625"/>
    <lineage>
        <taxon>Bacteria</taxon>
        <taxon>Pseudomonadati</taxon>
        <taxon>Pseudomonadota</taxon>
        <taxon>Gammaproteobacteria</taxon>
        <taxon>Alteromonadales</taxon>
        <taxon>Colwelliaceae</taxon>
        <taxon>Colwellia</taxon>
    </lineage>
</organism>
<evidence type="ECO:0000313" key="2">
    <source>
        <dbReference type="EMBL" id="TMM43320.1"/>
    </source>
</evidence>
<evidence type="ECO:0008006" key="4">
    <source>
        <dbReference type="Google" id="ProtNLM"/>
    </source>
</evidence>
<comment type="caution">
    <text evidence="2">The sequence shown here is derived from an EMBL/GenBank/DDBJ whole genome shotgun (WGS) entry which is preliminary data.</text>
</comment>
<keyword evidence="3" id="KW-1185">Reference proteome</keyword>
<dbReference type="RefSeq" id="WP_138624008.1">
    <property type="nucleotide sequence ID" value="NZ_SZVP01000014.1"/>
</dbReference>
<accession>A0A8H2PL22</accession>
<keyword evidence="1" id="KW-0812">Transmembrane</keyword>
<dbReference type="OrthoDB" id="8704084at2"/>
<feature type="transmembrane region" description="Helical" evidence="1">
    <location>
        <begin position="88"/>
        <end position="107"/>
    </location>
</feature>
<reference evidence="2 3" key="1">
    <citation type="submission" date="2019-05" db="EMBL/GenBank/DDBJ databases">
        <title>Colwellia ponticola sp. nov., isolated from seawater.</title>
        <authorList>
            <person name="Yoon J.-H."/>
        </authorList>
    </citation>
    <scope>NUCLEOTIDE SEQUENCE [LARGE SCALE GENOMIC DNA]</scope>
    <source>
        <strain evidence="2 3">OISW-25</strain>
    </source>
</reference>
<name>A0A8H2PL22_9GAMM</name>
<dbReference type="AlphaFoldDB" id="A0A8H2PL22"/>
<proteinExistence type="predicted"/>